<keyword evidence="15" id="KW-0539">Nucleus</keyword>
<accession>A0AAQ4S8Q3</accession>
<evidence type="ECO:0000256" key="1">
    <source>
        <dbReference type="ARBA" id="ARBA00000707"/>
    </source>
</evidence>
<dbReference type="AlphaFoldDB" id="A0AAQ4S8Q3"/>
<name>A0AAQ4S8Q3_GASAC</name>
<keyword evidence="9" id="KW-0479">Metal-binding</keyword>
<dbReference type="PANTHER" id="PTHR48153:SF4">
    <property type="entry name" value="UBIQUITIN CARBOXYL-TERMINAL HYDROLASE MUG105"/>
    <property type="match status" value="1"/>
</dbReference>
<feature type="transmembrane region" description="Helical" evidence="21">
    <location>
        <begin position="12"/>
        <end position="30"/>
    </location>
</feature>
<evidence type="ECO:0000256" key="20">
    <source>
        <dbReference type="SAM" id="MobiDB-lite"/>
    </source>
</evidence>
<proteinExistence type="inferred from homology"/>
<dbReference type="EC" id="3.4.19.12" evidence="6"/>
<feature type="region of interest" description="Disordered" evidence="20">
    <location>
        <begin position="293"/>
        <end position="326"/>
    </location>
</feature>
<keyword evidence="21" id="KW-0472">Membrane</keyword>
<evidence type="ECO:0000256" key="16">
    <source>
        <dbReference type="ARBA" id="ARBA00029662"/>
    </source>
</evidence>
<evidence type="ECO:0000313" key="24">
    <source>
        <dbReference type="Proteomes" id="UP000007635"/>
    </source>
</evidence>
<evidence type="ECO:0000256" key="11">
    <source>
        <dbReference type="ARBA" id="ARBA00022771"/>
    </source>
</evidence>
<dbReference type="PROSITE" id="PS00028">
    <property type="entry name" value="ZINC_FINGER_C2H2_1"/>
    <property type="match status" value="2"/>
</dbReference>
<reference evidence="23 24" key="1">
    <citation type="journal article" date="2021" name="G3 (Bethesda)">
        <title>Improved contiguity of the threespine stickleback genome using long-read sequencing.</title>
        <authorList>
            <person name="Nath S."/>
            <person name="Shaw D.E."/>
            <person name="White M.A."/>
        </authorList>
    </citation>
    <scope>NUCLEOTIDE SEQUENCE [LARGE SCALE GENOMIC DNA]</scope>
    <source>
        <strain evidence="23 24">Lake Benthic</strain>
    </source>
</reference>
<dbReference type="GO" id="GO:0005634">
    <property type="term" value="C:nucleus"/>
    <property type="evidence" value="ECO:0007669"/>
    <property type="project" value="UniProtKB-SubCell"/>
</dbReference>
<evidence type="ECO:0000256" key="5">
    <source>
        <dbReference type="ARBA" id="ARBA00011274"/>
    </source>
</evidence>
<dbReference type="Gene3D" id="3.90.70.130">
    <property type="match status" value="1"/>
</dbReference>
<evidence type="ECO:0000313" key="23">
    <source>
        <dbReference type="Ensembl" id="ENSGACP00000071487.1"/>
    </source>
</evidence>
<dbReference type="GO" id="GO:0071567">
    <property type="term" value="F:deUFMylase activity"/>
    <property type="evidence" value="ECO:0007669"/>
    <property type="project" value="UniProtKB-ARBA"/>
</dbReference>
<keyword evidence="8" id="KW-0963">Cytoplasm</keyword>
<evidence type="ECO:0000256" key="21">
    <source>
        <dbReference type="SAM" id="Phobius"/>
    </source>
</evidence>
<dbReference type="PANTHER" id="PTHR48153">
    <property type="entry name" value="UFM1-SPECIFIC PROTEASE 2"/>
    <property type="match status" value="1"/>
</dbReference>
<evidence type="ECO:0000256" key="8">
    <source>
        <dbReference type="ARBA" id="ARBA00022490"/>
    </source>
</evidence>
<dbReference type="Ensembl" id="ENSGACT00000066654.1">
    <property type="protein sequence ID" value="ENSGACP00000071487.1"/>
    <property type="gene ID" value="ENSGACG00000004473.2"/>
</dbReference>
<dbReference type="SUPFAM" id="SSF57667">
    <property type="entry name" value="beta-beta-alpha zinc fingers"/>
    <property type="match status" value="1"/>
</dbReference>
<keyword evidence="13" id="KW-0862">Zinc</keyword>
<keyword evidence="21" id="KW-1133">Transmembrane helix</keyword>
<dbReference type="GeneTree" id="ENSGT00940000166924"/>
<feature type="domain" description="C2H2-type" evidence="22">
    <location>
        <begin position="229"/>
        <end position="256"/>
    </location>
</feature>
<keyword evidence="21" id="KW-0812">Transmembrane</keyword>
<comment type="catalytic activity">
    <reaction evidence="1">
        <text>Thiol-dependent hydrolysis of ester, thioester, amide, peptide and isopeptide bonds formed by the C-terminal Gly of ubiquitin (a 76-residue protein attached to proteins as an intracellular targeting signal).</text>
        <dbReference type="EC" id="3.4.19.12"/>
    </reaction>
</comment>
<dbReference type="GO" id="GO:0008270">
    <property type="term" value="F:zinc ion binding"/>
    <property type="evidence" value="ECO:0007669"/>
    <property type="project" value="UniProtKB-KW"/>
</dbReference>
<dbReference type="PROSITE" id="PS50157">
    <property type="entry name" value="ZINC_FINGER_C2H2_2"/>
    <property type="match status" value="1"/>
</dbReference>
<keyword evidence="14" id="KW-0007">Acetylation</keyword>
<dbReference type="InterPro" id="IPR036236">
    <property type="entry name" value="Znf_C2H2_sf"/>
</dbReference>
<dbReference type="InterPro" id="IPR013087">
    <property type="entry name" value="Znf_C2H2_type"/>
</dbReference>
<sequence length="649" mass="71721">MVTVVCLSAGYILLLYVIILCCACTSYHYLELFPTDSVFLTLKCLCVCVCVCVCAAAMLTCEICREDVMLEEDMRTHLLLSHVETNMHCPLCPLSGVSYDELCFHISSAHPEEPHRAQDPAVSASTSGCSAGTNAAVTESKKPRMPQSCTAGDSCVTRDSLRPEHNSAPGGGGSSTGEAASVTPTLTTRSPKTRRELVRHRDEDRDGVKAVHREAKQTRLTPPGEEEEFSCPMCGLVCSSGFILQGHVELHLQERPAAEGEKRFECPMCSVVCSDSFSLQEHVELHLDHEAAVNSAGSPGSDLKLARELQREEEHRRRLEETQQEGEEFKKLQRQFGLDGSGGYSRQTERAMERAVARGLMAPGEFHCKRAEMMESLASGVDDGTTRTQGVVRALYEYYQTECKDHVHVWLCAATDHYCSSAGDRGWGCGYRNLQMLLSSLHTIEPYASLLQENAAPSIPRVQSMIEEAWRAGLDPHGASHFNRRLQGTRAWIGATEIYSLLTSLGISARIIDFHKPTGPADTHPRLFEWVKQYFLSGGSTRLPPRLIRTSLPPLYLQHQGHSRSIVGLEQRRNGSLCLLLLDPSSSASDTRKLLSVDTAAPALRRVRRFPGSLKHKQYQVVSVHGVMSAEEKQISISKSRILCAERIP</sequence>
<evidence type="ECO:0000256" key="10">
    <source>
        <dbReference type="ARBA" id="ARBA00022737"/>
    </source>
</evidence>
<keyword evidence="11 19" id="KW-0863">Zinc-finger</keyword>
<keyword evidence="10" id="KW-0677">Repeat</keyword>
<evidence type="ECO:0000256" key="17">
    <source>
        <dbReference type="ARBA" id="ARBA00031481"/>
    </source>
</evidence>
<dbReference type="Gene3D" id="3.30.160.60">
    <property type="entry name" value="Classic Zinc Finger"/>
    <property type="match status" value="1"/>
</dbReference>
<protein>
    <recommendedName>
        <fullName evidence="7">Zinc finger-containing ubiquitin peptidase 1</fullName>
        <ecNumber evidence="6">3.4.19.12</ecNumber>
    </recommendedName>
    <alternativeName>
        <fullName evidence="17">Lys-63-specific deubiquitinase ZUFSP</fullName>
    </alternativeName>
    <alternativeName>
        <fullName evidence="16">Zinc finger with UFM1-specific peptidase domain protein</fullName>
    </alternativeName>
</protein>
<comment type="subcellular location">
    <subcellularLocation>
        <location evidence="3">Cytoplasm</location>
    </subcellularLocation>
    <subcellularLocation>
        <location evidence="2">Nucleus</location>
    </subcellularLocation>
</comment>
<feature type="region of interest" description="Disordered" evidence="20">
    <location>
        <begin position="133"/>
        <end position="226"/>
    </location>
</feature>
<feature type="compositionally biased region" description="Basic and acidic residues" evidence="20">
    <location>
        <begin position="193"/>
        <end position="217"/>
    </location>
</feature>
<reference evidence="23" key="2">
    <citation type="submission" date="2025-08" db="UniProtKB">
        <authorList>
            <consortium name="Ensembl"/>
        </authorList>
    </citation>
    <scope>IDENTIFICATION</scope>
</reference>
<evidence type="ECO:0000256" key="9">
    <source>
        <dbReference type="ARBA" id="ARBA00022723"/>
    </source>
</evidence>
<keyword evidence="24" id="KW-1185">Reference proteome</keyword>
<dbReference type="Pfam" id="PF07910">
    <property type="entry name" value="Peptidase_C78"/>
    <property type="match status" value="1"/>
</dbReference>
<dbReference type="InterPro" id="IPR012462">
    <property type="entry name" value="UFSP1/2_DUB_cat"/>
</dbReference>
<feature type="compositionally biased region" description="Basic and acidic residues" evidence="20">
    <location>
        <begin position="304"/>
        <end position="326"/>
    </location>
</feature>
<evidence type="ECO:0000256" key="3">
    <source>
        <dbReference type="ARBA" id="ARBA00004496"/>
    </source>
</evidence>
<evidence type="ECO:0000256" key="19">
    <source>
        <dbReference type="PROSITE-ProRule" id="PRU00042"/>
    </source>
</evidence>
<comment type="similarity">
    <text evidence="4">Belongs to the peptidase C78 family. ZUFSP subfamily.</text>
</comment>
<keyword evidence="12" id="KW-0378">Hydrolase</keyword>
<evidence type="ECO:0000256" key="12">
    <source>
        <dbReference type="ARBA" id="ARBA00022801"/>
    </source>
</evidence>
<evidence type="ECO:0000256" key="6">
    <source>
        <dbReference type="ARBA" id="ARBA00012759"/>
    </source>
</evidence>
<reference evidence="23" key="3">
    <citation type="submission" date="2025-09" db="UniProtKB">
        <authorList>
            <consortium name="Ensembl"/>
        </authorList>
    </citation>
    <scope>IDENTIFICATION</scope>
</reference>
<comment type="function">
    <text evidence="18">Deubiquitinase with endodeubiquitinase activity that specifically interacts with and cleaves 'Lys-63'-linked long polyubiquitin chains. Shows only weak activity against 'Lys-11' and 'Lys-48'-linked chains. Plays an important role in genome stability pathways, functioning to prevent spontaneous DNA damage and also promote cellular survival in response to exogenous DNA damage. Modulates the ubiquitination status of replication protein A (RPA) complex proteins in response to replication stress.</text>
</comment>
<evidence type="ECO:0000256" key="4">
    <source>
        <dbReference type="ARBA" id="ARBA00010469"/>
    </source>
</evidence>
<evidence type="ECO:0000256" key="15">
    <source>
        <dbReference type="ARBA" id="ARBA00023242"/>
    </source>
</evidence>
<comment type="subunit">
    <text evidence="5">Interacts with RPA1 and RPA2.</text>
</comment>
<evidence type="ECO:0000256" key="13">
    <source>
        <dbReference type="ARBA" id="ARBA00022833"/>
    </source>
</evidence>
<evidence type="ECO:0000256" key="2">
    <source>
        <dbReference type="ARBA" id="ARBA00004123"/>
    </source>
</evidence>
<dbReference type="GO" id="GO:0005737">
    <property type="term" value="C:cytoplasm"/>
    <property type="evidence" value="ECO:0007669"/>
    <property type="project" value="UniProtKB-SubCell"/>
</dbReference>
<evidence type="ECO:0000256" key="7">
    <source>
        <dbReference type="ARBA" id="ARBA00021993"/>
    </source>
</evidence>
<dbReference type="SMART" id="SM00355">
    <property type="entry name" value="ZnF_C2H2"/>
    <property type="match status" value="4"/>
</dbReference>
<evidence type="ECO:0000256" key="14">
    <source>
        <dbReference type="ARBA" id="ARBA00022990"/>
    </source>
</evidence>
<organism evidence="23 24">
    <name type="scientific">Gasterosteus aculeatus aculeatus</name>
    <name type="common">three-spined stickleback</name>
    <dbReference type="NCBI Taxonomy" id="481459"/>
    <lineage>
        <taxon>Eukaryota</taxon>
        <taxon>Metazoa</taxon>
        <taxon>Chordata</taxon>
        <taxon>Craniata</taxon>
        <taxon>Vertebrata</taxon>
        <taxon>Euteleostomi</taxon>
        <taxon>Actinopterygii</taxon>
        <taxon>Neopterygii</taxon>
        <taxon>Teleostei</taxon>
        <taxon>Neoteleostei</taxon>
        <taxon>Acanthomorphata</taxon>
        <taxon>Eupercaria</taxon>
        <taxon>Perciformes</taxon>
        <taxon>Cottioidei</taxon>
        <taxon>Gasterosteales</taxon>
        <taxon>Gasterosteidae</taxon>
        <taxon>Gasterosteus</taxon>
    </lineage>
</organism>
<dbReference type="FunFam" id="3.90.70.130:FF:000002">
    <property type="entry name" value="Zinc finger containing ubiquitin peptidase 1"/>
    <property type="match status" value="1"/>
</dbReference>
<evidence type="ECO:0000256" key="18">
    <source>
        <dbReference type="ARBA" id="ARBA00045669"/>
    </source>
</evidence>
<dbReference type="GO" id="GO:0004843">
    <property type="term" value="F:cysteine-type deubiquitinase activity"/>
    <property type="evidence" value="ECO:0007669"/>
    <property type="project" value="UniProtKB-EC"/>
</dbReference>
<evidence type="ECO:0000259" key="22">
    <source>
        <dbReference type="PROSITE" id="PS50157"/>
    </source>
</evidence>
<dbReference type="Proteomes" id="UP000007635">
    <property type="component" value="Chromosome XX"/>
</dbReference>